<dbReference type="SUPFAM" id="SSF55331">
    <property type="entry name" value="Tautomerase/MIF"/>
    <property type="match status" value="1"/>
</dbReference>
<dbReference type="EMBL" id="BNEK01000005">
    <property type="protein sequence ID" value="GHJ32909.1"/>
    <property type="molecule type" value="Genomic_DNA"/>
</dbReference>
<keyword evidence="2" id="KW-1185">Reference proteome</keyword>
<dbReference type="Proteomes" id="UP001054854">
    <property type="component" value="Unassembled WGS sequence"/>
</dbReference>
<evidence type="ECO:0000313" key="2">
    <source>
        <dbReference type="Proteomes" id="UP001054854"/>
    </source>
</evidence>
<accession>A0ABQ3UBD9</accession>
<dbReference type="Pfam" id="PF02962">
    <property type="entry name" value="CHMI"/>
    <property type="match status" value="1"/>
</dbReference>
<dbReference type="InterPro" id="IPR004220">
    <property type="entry name" value="5-COMe_2-OHmuconate_Isoase"/>
</dbReference>
<dbReference type="PANTHER" id="PTHR37950:SF1">
    <property type="entry name" value="4-HYDROXYPHENYLACETATE CATABOLISM PROTEIN"/>
    <property type="match status" value="1"/>
</dbReference>
<evidence type="ECO:0000313" key="1">
    <source>
        <dbReference type="EMBL" id="GHJ32909.1"/>
    </source>
</evidence>
<dbReference type="PANTHER" id="PTHR37950">
    <property type="entry name" value="4-HYDROXYPHENYLACETATE CATABOLISM PROTEIN"/>
    <property type="match status" value="1"/>
</dbReference>
<comment type="caution">
    <text evidence="1">The sequence shown here is derived from an EMBL/GenBank/DDBJ whole genome shotgun (WGS) entry which is preliminary data.</text>
</comment>
<protein>
    <recommendedName>
        <fullName evidence="3">5-carboxymethyl-2-hydroxymuconate isomerase</fullName>
    </recommendedName>
</protein>
<gene>
    <name evidence="1" type="ORF">TPA0910_73420</name>
</gene>
<dbReference type="RefSeq" id="WP_236259210.1">
    <property type="nucleotide sequence ID" value="NZ_BNEK01000005.1"/>
</dbReference>
<organism evidence="1 2">
    <name type="scientific">Streptomyces hygroscopicus</name>
    <dbReference type="NCBI Taxonomy" id="1912"/>
    <lineage>
        <taxon>Bacteria</taxon>
        <taxon>Bacillati</taxon>
        <taxon>Actinomycetota</taxon>
        <taxon>Actinomycetes</taxon>
        <taxon>Kitasatosporales</taxon>
        <taxon>Streptomycetaceae</taxon>
        <taxon>Streptomyces</taxon>
        <taxon>Streptomyces violaceusniger group</taxon>
    </lineage>
</organism>
<reference evidence="1" key="1">
    <citation type="submission" date="2024-05" db="EMBL/GenBank/DDBJ databases">
        <title>Whole genome shotgun sequence of Streptomyces hygroscopicus NBRC 113678.</title>
        <authorList>
            <person name="Komaki H."/>
            <person name="Tamura T."/>
        </authorList>
    </citation>
    <scope>NUCLEOTIDE SEQUENCE</scope>
    <source>
        <strain evidence="1">N11-34</strain>
    </source>
</reference>
<sequence length="132" mass="14137">MPHLTIDYSPQLADVFDGPSLVAELHAMVIEAARSQGVCKTFLRPAAETYVGPRNGGQTPFVHVEVGLLPGRTGRLKERLSEAVLALLHRHLPAGPATAGVLCTVEVRDLAPSYRMSQRTGAVVERRCPSAG</sequence>
<name>A0ABQ3UBD9_STRHY</name>
<dbReference type="Gene3D" id="3.30.429.10">
    <property type="entry name" value="Macrophage Migration Inhibitory Factor"/>
    <property type="match status" value="1"/>
</dbReference>
<dbReference type="InterPro" id="IPR014347">
    <property type="entry name" value="Tautomerase/MIF_sf"/>
</dbReference>
<evidence type="ECO:0008006" key="3">
    <source>
        <dbReference type="Google" id="ProtNLM"/>
    </source>
</evidence>
<proteinExistence type="predicted"/>